<sequence>MSDSYHSKSVYLINNKQLYSICGELFTYLTELRINYSSIDYHHLAWHLSHIIEIVYSNKLVNVDLNIFDVIKQYTNGQESINDTEKYIDANLITTIVASDIRKNNEKISYKTIDEIREWLYKSEAYKIKKQKYNKNEYLLLDLKKYEALINGTSTNNPLFFIGIFLYNIETLLEKDSLLPIERSIHLNLYLMKNKLSFSPTLCISYPLLYNLKNYENALKKLLVDDSQISAFSEIIFDLIKQSAVINRALISNVIYDFSNFKNFLNKRNKVAKMLKNLPYMNLFKVASLSVNVIDKVLKIKNLKESKLILDTLIEQNLLASISSKNDYFMWKQTYHSIKKLDRNKSQSTMEIFKLKEDTN</sequence>
<dbReference type="EMBL" id="AWQU01000068">
    <property type="protein sequence ID" value="KFB07726.1"/>
    <property type="molecule type" value="Genomic_DNA"/>
</dbReference>
<dbReference type="RefSeq" id="WP_004025262.1">
    <property type="nucleotide sequence ID" value="NZ_AWQU01000068.1"/>
</dbReference>
<protein>
    <submittedName>
        <fullName evidence="1">Uncharacterized protein</fullName>
    </submittedName>
</protein>
<accession>A0A084U440</accession>
<reference evidence="1 2" key="1">
    <citation type="journal article" date="2014" name="PLoS ONE">
        <title>Reduction of Hydrogen Peroxide Accumulation and Toxicity by a Catalase from Mycoplasma iowae.</title>
        <authorList>
            <person name="Pritchard R.E."/>
            <person name="Prassinos A.J."/>
            <person name="Osborne J.D."/>
            <person name="Raviv Z."/>
            <person name="Balish M.F."/>
        </authorList>
    </citation>
    <scope>NUCLEOTIDE SEQUENCE [LARGE SCALE GENOMIC DNA]</scope>
    <source>
        <strain evidence="1 2">DK-CPA</strain>
    </source>
</reference>
<organism evidence="1 2">
    <name type="scientific">Malacoplasma iowae DK-CPA</name>
    <dbReference type="NCBI Taxonomy" id="1394179"/>
    <lineage>
        <taxon>Bacteria</taxon>
        <taxon>Bacillati</taxon>
        <taxon>Mycoplasmatota</taxon>
        <taxon>Mycoplasmoidales</taxon>
        <taxon>Mycoplasmoidaceae</taxon>
        <taxon>Malacoplasma</taxon>
    </lineage>
</organism>
<dbReference type="Proteomes" id="UP000028523">
    <property type="component" value="Unassembled WGS sequence"/>
</dbReference>
<dbReference type="GeneID" id="96866499"/>
<gene>
    <name evidence="1" type="ORF">P271_583</name>
</gene>
<comment type="caution">
    <text evidence="1">The sequence shown here is derived from an EMBL/GenBank/DDBJ whole genome shotgun (WGS) entry which is preliminary data.</text>
</comment>
<name>A0A084U440_MALIO</name>
<evidence type="ECO:0000313" key="2">
    <source>
        <dbReference type="Proteomes" id="UP000028523"/>
    </source>
</evidence>
<dbReference type="AlphaFoldDB" id="A0A084U440"/>
<proteinExistence type="predicted"/>
<evidence type="ECO:0000313" key="1">
    <source>
        <dbReference type="EMBL" id="KFB07726.1"/>
    </source>
</evidence>
<keyword evidence="2" id="KW-1185">Reference proteome</keyword>